<dbReference type="GO" id="GO:0004360">
    <property type="term" value="F:glutamine-fructose-6-phosphate transaminase (isomerizing) activity"/>
    <property type="evidence" value="ECO:0007669"/>
    <property type="project" value="UniProtKB-EC"/>
</dbReference>
<protein>
    <recommendedName>
        <fullName evidence="3">Glutamine--fructose-6-phosphate aminotransferase [isomerizing]</fullName>
        <ecNumber evidence="2">2.6.1.16</ecNumber>
    </recommendedName>
</protein>
<dbReference type="PANTHER" id="PTHR10937:SF0">
    <property type="entry name" value="GLUTAMINE--FRUCTOSE-6-PHOSPHATE TRANSAMINASE (ISOMERIZING)"/>
    <property type="match status" value="1"/>
</dbReference>
<dbReference type="GO" id="GO:0006002">
    <property type="term" value="P:fructose 6-phosphate metabolic process"/>
    <property type="evidence" value="ECO:0007669"/>
    <property type="project" value="TreeGrafter"/>
</dbReference>
<accession>A0A6V8KLT6</accession>
<dbReference type="RefSeq" id="WP_173061082.1">
    <property type="nucleotide sequence ID" value="NZ_BAABGO010000031.1"/>
</dbReference>
<evidence type="ECO:0000313" key="5">
    <source>
        <dbReference type="Proteomes" id="UP000482800"/>
    </source>
</evidence>
<dbReference type="SUPFAM" id="SSF53697">
    <property type="entry name" value="SIS domain"/>
    <property type="match status" value="1"/>
</dbReference>
<dbReference type="PANTHER" id="PTHR10937">
    <property type="entry name" value="GLUCOSAMINE--FRUCTOSE-6-PHOSPHATE AMINOTRANSFERASE, ISOMERIZING"/>
    <property type="match status" value="1"/>
</dbReference>
<organism evidence="4 5">
    <name type="scientific">Phytohabitans houttuyneae</name>
    <dbReference type="NCBI Taxonomy" id="1076126"/>
    <lineage>
        <taxon>Bacteria</taxon>
        <taxon>Bacillati</taxon>
        <taxon>Actinomycetota</taxon>
        <taxon>Actinomycetes</taxon>
        <taxon>Micromonosporales</taxon>
        <taxon>Micromonosporaceae</taxon>
    </lineage>
</organism>
<dbReference type="EMBL" id="BLPF01000002">
    <property type="protein sequence ID" value="GFJ81615.1"/>
    <property type="molecule type" value="Genomic_DNA"/>
</dbReference>
<comment type="caution">
    <text evidence="4">The sequence shown here is derived from an EMBL/GenBank/DDBJ whole genome shotgun (WGS) entry which is preliminary data.</text>
</comment>
<evidence type="ECO:0000256" key="1">
    <source>
        <dbReference type="ARBA" id="ARBA00001031"/>
    </source>
</evidence>
<dbReference type="GO" id="GO:0097367">
    <property type="term" value="F:carbohydrate derivative binding"/>
    <property type="evidence" value="ECO:0007669"/>
    <property type="project" value="InterPro"/>
</dbReference>
<dbReference type="Gene3D" id="3.40.50.10490">
    <property type="entry name" value="Glucose-6-phosphate isomerase like protein, domain 1"/>
    <property type="match status" value="2"/>
</dbReference>
<name>A0A6V8KLT6_9ACTN</name>
<reference evidence="4 5" key="1">
    <citation type="submission" date="2020-03" db="EMBL/GenBank/DDBJ databases">
        <title>Whole genome shotgun sequence of Phytohabitans houttuyneae NBRC 108639.</title>
        <authorList>
            <person name="Komaki H."/>
            <person name="Tamura T."/>
        </authorList>
    </citation>
    <scope>NUCLEOTIDE SEQUENCE [LARGE SCALE GENOMIC DNA]</scope>
    <source>
        <strain evidence="4 5">NBRC 108639</strain>
    </source>
</reference>
<evidence type="ECO:0000256" key="3">
    <source>
        <dbReference type="ARBA" id="ARBA00016090"/>
    </source>
</evidence>
<dbReference type="Proteomes" id="UP000482800">
    <property type="component" value="Unassembled WGS sequence"/>
</dbReference>
<sequence>MHDYITFAEARAGQARALEDAIGTLTTAVRAQRDAGGLRGPGPVFVGIGASLAAACAPVWTLRLRGVHAWRLGAGDHPLPYPASPHPVVGVSQSGRSAETLAVLGSVEPRRRYAVVNAHPSPISAAVAHRLELGNIPDSYASTIGYTATVAALGMLAEVWDGGEVDPGWARLPELFRWTEKVVGERAASLAESFRDARSADFVGAGPSVGSAEAGALLLREVARVPSAAMSTRQYLHGAMESAGDGVHVLFGDDREVALAHTLAGAGHRVVLVSAADVPEQRGIRAVKLPAVPPNQRAVLEALVMQVLAAAVAGVRGVDVEEFVFHNNDIKVEA</sequence>
<dbReference type="InterPro" id="IPR046348">
    <property type="entry name" value="SIS_dom_sf"/>
</dbReference>
<keyword evidence="5" id="KW-1185">Reference proteome</keyword>
<dbReference type="AlphaFoldDB" id="A0A6V8KLT6"/>
<dbReference type="GO" id="GO:0006487">
    <property type="term" value="P:protein N-linked glycosylation"/>
    <property type="evidence" value="ECO:0007669"/>
    <property type="project" value="TreeGrafter"/>
</dbReference>
<evidence type="ECO:0000256" key="2">
    <source>
        <dbReference type="ARBA" id="ARBA00012916"/>
    </source>
</evidence>
<reference evidence="4 5" key="2">
    <citation type="submission" date="2020-03" db="EMBL/GenBank/DDBJ databases">
        <authorList>
            <person name="Ichikawa N."/>
            <person name="Kimura A."/>
            <person name="Kitahashi Y."/>
            <person name="Uohara A."/>
        </authorList>
    </citation>
    <scope>NUCLEOTIDE SEQUENCE [LARGE SCALE GENOMIC DNA]</scope>
    <source>
        <strain evidence="4 5">NBRC 108639</strain>
    </source>
</reference>
<comment type="catalytic activity">
    <reaction evidence="1">
        <text>D-fructose 6-phosphate + L-glutamine = D-glucosamine 6-phosphate + L-glutamate</text>
        <dbReference type="Rhea" id="RHEA:13237"/>
        <dbReference type="ChEBI" id="CHEBI:29985"/>
        <dbReference type="ChEBI" id="CHEBI:58359"/>
        <dbReference type="ChEBI" id="CHEBI:58725"/>
        <dbReference type="ChEBI" id="CHEBI:61527"/>
        <dbReference type="EC" id="2.6.1.16"/>
    </reaction>
</comment>
<evidence type="ECO:0000313" key="4">
    <source>
        <dbReference type="EMBL" id="GFJ81615.1"/>
    </source>
</evidence>
<gene>
    <name evidence="4" type="ORF">Phou_057950</name>
</gene>
<proteinExistence type="predicted"/>
<dbReference type="EC" id="2.6.1.16" evidence="2"/>
<dbReference type="GO" id="GO:0006047">
    <property type="term" value="P:UDP-N-acetylglucosamine metabolic process"/>
    <property type="evidence" value="ECO:0007669"/>
    <property type="project" value="TreeGrafter"/>
</dbReference>